<dbReference type="SUPFAM" id="SSF52091">
    <property type="entry name" value="SpoIIaa-like"/>
    <property type="match status" value="1"/>
</dbReference>
<evidence type="ECO:0000313" key="2">
    <source>
        <dbReference type="Proteomes" id="UP000264062"/>
    </source>
</evidence>
<evidence type="ECO:0000313" key="1">
    <source>
        <dbReference type="EMBL" id="HAV92654.1"/>
    </source>
</evidence>
<evidence type="ECO:0008006" key="3">
    <source>
        <dbReference type="Google" id="ProtNLM"/>
    </source>
</evidence>
<gene>
    <name evidence="1" type="ORF">DCW38_05690</name>
</gene>
<proteinExistence type="predicted"/>
<dbReference type="Proteomes" id="UP000264062">
    <property type="component" value="Unassembled WGS sequence"/>
</dbReference>
<dbReference type="AlphaFoldDB" id="A0A350HAT8"/>
<protein>
    <recommendedName>
        <fullName evidence="3">STAS domain-containing protein</fullName>
    </recommendedName>
</protein>
<organism evidence="1 2">
    <name type="scientific">candidate division WOR-3 bacterium</name>
    <dbReference type="NCBI Taxonomy" id="2052148"/>
    <lineage>
        <taxon>Bacteria</taxon>
        <taxon>Bacteria division WOR-3</taxon>
    </lineage>
</organism>
<sequence length="113" mass="12616">MKKTISKKSTHILIKISGIVSLEDVSELKESLSAVLNSSLPVILDIRQAKAVHYKTGLLLRGMRKCFLSRCIPLTIICTDPYILSVLSLFDCDVMYGTTKDLNSARNLVEIKF</sequence>
<accession>A0A350HAT8</accession>
<reference evidence="1 2" key="1">
    <citation type="journal article" date="2018" name="Nat. Biotechnol.">
        <title>A standardized bacterial taxonomy based on genome phylogeny substantially revises the tree of life.</title>
        <authorList>
            <person name="Parks D.H."/>
            <person name="Chuvochina M."/>
            <person name="Waite D.W."/>
            <person name="Rinke C."/>
            <person name="Skarshewski A."/>
            <person name="Chaumeil P.A."/>
            <person name="Hugenholtz P."/>
        </authorList>
    </citation>
    <scope>NUCLEOTIDE SEQUENCE [LARGE SCALE GENOMIC DNA]</scope>
    <source>
        <strain evidence="1">UBA9956</strain>
    </source>
</reference>
<dbReference type="InterPro" id="IPR036513">
    <property type="entry name" value="STAS_dom_sf"/>
</dbReference>
<dbReference type="EMBL" id="DMZY01000168">
    <property type="protein sequence ID" value="HAV92654.1"/>
    <property type="molecule type" value="Genomic_DNA"/>
</dbReference>
<name>A0A350HAT8_UNCW3</name>
<comment type="caution">
    <text evidence="1">The sequence shown here is derived from an EMBL/GenBank/DDBJ whole genome shotgun (WGS) entry which is preliminary data.</text>
</comment>